<dbReference type="Proteomes" id="UP000030758">
    <property type="component" value="Unassembled WGS sequence"/>
</dbReference>
<evidence type="ECO:0000256" key="1">
    <source>
        <dbReference type="SAM" id="MobiDB-lite"/>
    </source>
</evidence>
<proteinExistence type="predicted"/>
<organism evidence="2">
    <name type="scientific">Trichuris suis</name>
    <name type="common">pig whipworm</name>
    <dbReference type="NCBI Taxonomy" id="68888"/>
    <lineage>
        <taxon>Eukaryota</taxon>
        <taxon>Metazoa</taxon>
        <taxon>Ecdysozoa</taxon>
        <taxon>Nematoda</taxon>
        <taxon>Enoplea</taxon>
        <taxon>Dorylaimia</taxon>
        <taxon>Trichinellida</taxon>
        <taxon>Trichuridae</taxon>
        <taxon>Trichuris</taxon>
    </lineage>
</organism>
<feature type="compositionally biased region" description="Basic and acidic residues" evidence="1">
    <location>
        <begin position="1"/>
        <end position="12"/>
    </location>
</feature>
<accession>A0A085NBC6</accession>
<name>A0A085NBC6_9BILA</name>
<protein>
    <submittedName>
        <fullName evidence="2">Uncharacterized protein</fullName>
    </submittedName>
</protein>
<gene>
    <name evidence="2" type="ORF">M514_21121</name>
</gene>
<evidence type="ECO:0000313" key="2">
    <source>
        <dbReference type="EMBL" id="KFD66772.1"/>
    </source>
</evidence>
<feature type="region of interest" description="Disordered" evidence="1">
    <location>
        <begin position="1"/>
        <end position="20"/>
    </location>
</feature>
<sequence length="170" mass="18958">MSQPQRELRRDNSGIPQAATSPAHTHLLPYLLARHEPFRPYAVPSTGHFRAHRAGQDSSISTTSRYLFPLPCSRQEGPHRDLCAPSSVHWAVSIASAIVQCPVSVVHCPVLTDHCPLSSVHCPLFSHRTHDTRHATHDTLHATHDTRHATHDMRHATHYTRHATGSTCDM</sequence>
<dbReference type="AlphaFoldDB" id="A0A085NBC6"/>
<dbReference type="EMBL" id="KL367521">
    <property type="protein sequence ID" value="KFD66772.1"/>
    <property type="molecule type" value="Genomic_DNA"/>
</dbReference>
<reference evidence="2" key="1">
    <citation type="journal article" date="2014" name="Nat. Genet.">
        <title>Genome and transcriptome of the porcine whipworm Trichuris suis.</title>
        <authorList>
            <person name="Jex A.R."/>
            <person name="Nejsum P."/>
            <person name="Schwarz E.M."/>
            <person name="Hu L."/>
            <person name="Young N.D."/>
            <person name="Hall R.S."/>
            <person name="Korhonen P.K."/>
            <person name="Liao S."/>
            <person name="Thamsborg S."/>
            <person name="Xia J."/>
            <person name="Xu P."/>
            <person name="Wang S."/>
            <person name="Scheerlinck J.P."/>
            <person name="Hofmann A."/>
            <person name="Sternberg P.W."/>
            <person name="Wang J."/>
            <person name="Gasser R.B."/>
        </authorList>
    </citation>
    <scope>NUCLEOTIDE SEQUENCE [LARGE SCALE GENOMIC DNA]</scope>
    <source>
        <strain evidence="2">DCEP-RM93F</strain>
    </source>
</reference>